<dbReference type="EMBL" id="JACCBA010000001">
    <property type="protein sequence ID" value="NYD46948.1"/>
    <property type="molecule type" value="Genomic_DNA"/>
</dbReference>
<evidence type="ECO:0000256" key="2">
    <source>
        <dbReference type="PROSITE-ProRule" id="PRU00335"/>
    </source>
</evidence>
<dbReference type="Pfam" id="PF00440">
    <property type="entry name" value="TetR_N"/>
    <property type="match status" value="1"/>
</dbReference>
<dbReference type="InterPro" id="IPR050109">
    <property type="entry name" value="HTH-type_TetR-like_transc_reg"/>
</dbReference>
<dbReference type="PRINTS" id="PR00455">
    <property type="entry name" value="HTHTETR"/>
</dbReference>
<dbReference type="RefSeq" id="WP_312879224.1">
    <property type="nucleotide sequence ID" value="NZ_JACCBA010000001.1"/>
</dbReference>
<dbReference type="GO" id="GO:0003700">
    <property type="term" value="F:DNA-binding transcription factor activity"/>
    <property type="evidence" value="ECO:0007669"/>
    <property type="project" value="TreeGrafter"/>
</dbReference>
<feature type="DNA-binding region" description="H-T-H motif" evidence="2">
    <location>
        <begin position="59"/>
        <end position="78"/>
    </location>
</feature>
<dbReference type="Gene3D" id="1.10.357.10">
    <property type="entry name" value="Tetracycline Repressor, domain 2"/>
    <property type="match status" value="1"/>
</dbReference>
<dbReference type="SUPFAM" id="SSF46689">
    <property type="entry name" value="Homeodomain-like"/>
    <property type="match status" value="1"/>
</dbReference>
<evidence type="ECO:0000313" key="4">
    <source>
        <dbReference type="EMBL" id="NYD46948.1"/>
    </source>
</evidence>
<dbReference type="PROSITE" id="PS50977">
    <property type="entry name" value="HTH_TETR_2"/>
    <property type="match status" value="1"/>
</dbReference>
<name>A0A7Y9EFS2_9ACTN</name>
<dbReference type="PANTHER" id="PTHR30055">
    <property type="entry name" value="HTH-TYPE TRANSCRIPTIONAL REGULATOR RUTR"/>
    <property type="match status" value="1"/>
</dbReference>
<evidence type="ECO:0000313" key="5">
    <source>
        <dbReference type="Proteomes" id="UP000529783"/>
    </source>
</evidence>
<dbReference type="AlphaFoldDB" id="A0A7Y9EFS2"/>
<sequence length="232" mass="25869">MEPVLSFLMASSDSGSLLESVYVEAVEQADEVDEADETRSRVLDAAYAQFCRMGIQRSTMDDVARRAGVSRITVYRRFATKDALVEQVVRREFRRYFDRFLVDIQQAETAADRVVLGFVSSLRAIRGNPLIGGLIATEPDLLLPSLTGDGGRTLATVRRFVADQLRREQRAGNVSSDLDTDFVAEMMVRISGSLLAVPSQIIDLDDETQLAALANRFLVPMLEPREPRLDRP</sequence>
<evidence type="ECO:0000259" key="3">
    <source>
        <dbReference type="PROSITE" id="PS50977"/>
    </source>
</evidence>
<dbReference type="PANTHER" id="PTHR30055:SF153">
    <property type="entry name" value="HTH-TYPE TRANSCRIPTIONAL REPRESSOR RV3405C"/>
    <property type="match status" value="1"/>
</dbReference>
<evidence type="ECO:0000256" key="1">
    <source>
        <dbReference type="ARBA" id="ARBA00023125"/>
    </source>
</evidence>
<accession>A0A7Y9EFS2</accession>
<feature type="domain" description="HTH tetR-type" evidence="3">
    <location>
        <begin position="36"/>
        <end position="96"/>
    </location>
</feature>
<comment type="caution">
    <text evidence="4">The sequence shown here is derived from an EMBL/GenBank/DDBJ whole genome shotgun (WGS) entry which is preliminary data.</text>
</comment>
<dbReference type="InterPro" id="IPR009057">
    <property type="entry name" value="Homeodomain-like_sf"/>
</dbReference>
<keyword evidence="5" id="KW-1185">Reference proteome</keyword>
<protein>
    <submittedName>
        <fullName evidence="4">AcrR family transcriptional regulator</fullName>
    </submittedName>
</protein>
<gene>
    <name evidence="4" type="ORF">BJY14_002931</name>
</gene>
<dbReference type="InterPro" id="IPR001647">
    <property type="entry name" value="HTH_TetR"/>
</dbReference>
<organism evidence="4 5">
    <name type="scientific">Actinomadura luteofluorescens</name>
    <dbReference type="NCBI Taxonomy" id="46163"/>
    <lineage>
        <taxon>Bacteria</taxon>
        <taxon>Bacillati</taxon>
        <taxon>Actinomycetota</taxon>
        <taxon>Actinomycetes</taxon>
        <taxon>Streptosporangiales</taxon>
        <taxon>Thermomonosporaceae</taxon>
        <taxon>Actinomadura</taxon>
    </lineage>
</organism>
<keyword evidence="1 2" id="KW-0238">DNA-binding</keyword>
<reference evidence="4 5" key="1">
    <citation type="submission" date="2020-07" db="EMBL/GenBank/DDBJ databases">
        <title>Sequencing the genomes of 1000 actinobacteria strains.</title>
        <authorList>
            <person name="Klenk H.-P."/>
        </authorList>
    </citation>
    <scope>NUCLEOTIDE SEQUENCE [LARGE SCALE GENOMIC DNA]</scope>
    <source>
        <strain evidence="4 5">DSM 40398</strain>
    </source>
</reference>
<dbReference type="GO" id="GO:0000976">
    <property type="term" value="F:transcription cis-regulatory region binding"/>
    <property type="evidence" value="ECO:0007669"/>
    <property type="project" value="TreeGrafter"/>
</dbReference>
<proteinExistence type="predicted"/>
<dbReference type="Proteomes" id="UP000529783">
    <property type="component" value="Unassembled WGS sequence"/>
</dbReference>